<dbReference type="GO" id="GO:0005737">
    <property type="term" value="C:cytoplasm"/>
    <property type="evidence" value="ECO:0007669"/>
    <property type="project" value="InterPro"/>
</dbReference>
<dbReference type="Pfam" id="PF14604">
    <property type="entry name" value="SH3_9"/>
    <property type="match status" value="1"/>
</dbReference>
<dbReference type="STRING" id="1220162.K1VH98"/>
<dbReference type="PANTHER" id="PTHR14167">
    <property type="entry name" value="SH3 DOMAIN-CONTAINING"/>
    <property type="match status" value="1"/>
</dbReference>
<feature type="region of interest" description="Disordered" evidence="7">
    <location>
        <begin position="574"/>
        <end position="694"/>
    </location>
</feature>
<sequence length="694" mass="76175">MARGRGGCQVPRRASGPAQSRPEHDSVNPEIRPLPSLSPSTPAFQRPWCHRASPYEPGRTSGKLEIIQSKPPFTAFLDIASLISPPLPSPPAFVRPCSAKRSNRCAINSHAAADIQFNKVTQWTNEKVFSSTEKTKFSEEFEEFEAELEPLCIGVERLHTTSNAFYEDSVKLKANPDPYPSGENGKEKMRLSEALGLVMMDYGNDAGGALARCKLAEYQDEFSARLYEHYVMNTEKALNCVNEYRTYRKKMDSRRLTLDASLTRQRTSKRDNPAIEQEVELAQERLDEAADETKLRMQAIKEEQEMQFHALAALLDAELDYFTRCKSVLEDLLSEFPTSYEAPAASTSSRPVTRPRAKSSASASGRSAAATPKRKDSDEDETPKKERPEMNRARSDSASRKRISIMSSLGNIGNKGMKGGKAAASVASSAASKTASYRPSQRLFGRSEKKYANMDEEERRAVSLATDDEDSRYDPPARTSSPPKSRQRSHSVAAEILTTTNGAGRRRALTTPSTPGTFVKVLFDFEGLEADELPLRRGQIVEVRSEVSADWLIGEADGMTGLFPKAFTEEYIPDRPALPSRPGSFSHLRNHTHLGVPDSSNRSVRSDISGGESDSDSLDIIDDGQSTSLASAPAPTPTSRSRAGSVARKAPPPPPSRRASVMSPPRPPVPRSRSSTLSRPQEASPFGASPFSDQ</sequence>
<dbReference type="InterPro" id="IPR004148">
    <property type="entry name" value="BAR_dom"/>
</dbReference>
<keyword evidence="2 5" id="KW-0728">SH3 domain</keyword>
<organism evidence="9 10">
    <name type="scientific">Trichosporon asahii var. asahii (strain CBS 8904)</name>
    <name type="common">Yeast</name>
    <dbReference type="NCBI Taxonomy" id="1220162"/>
    <lineage>
        <taxon>Eukaryota</taxon>
        <taxon>Fungi</taxon>
        <taxon>Dikarya</taxon>
        <taxon>Basidiomycota</taxon>
        <taxon>Agaricomycotina</taxon>
        <taxon>Tremellomycetes</taxon>
        <taxon>Trichosporonales</taxon>
        <taxon>Trichosporonaceae</taxon>
        <taxon>Trichosporon</taxon>
    </lineage>
</organism>
<dbReference type="HOGENOM" id="CLU_448341_0_0_1"/>
<evidence type="ECO:0000256" key="5">
    <source>
        <dbReference type="PROSITE-ProRule" id="PRU00192"/>
    </source>
</evidence>
<keyword evidence="3 6" id="KW-0175">Coiled coil</keyword>
<keyword evidence="4" id="KW-0472">Membrane</keyword>
<dbReference type="OMA" id="FKPKGMC"/>
<dbReference type="Pfam" id="PF03114">
    <property type="entry name" value="BAR"/>
    <property type="match status" value="1"/>
</dbReference>
<dbReference type="SMART" id="SM00326">
    <property type="entry name" value="SH3"/>
    <property type="match status" value="1"/>
</dbReference>
<evidence type="ECO:0000256" key="2">
    <source>
        <dbReference type="ARBA" id="ARBA00022443"/>
    </source>
</evidence>
<reference evidence="9 10" key="1">
    <citation type="journal article" date="2012" name="Eukaryot. Cell">
        <title>Genome sequence of the Trichosporon asahii environmental strain CBS 8904.</title>
        <authorList>
            <person name="Yang R.Y."/>
            <person name="Li H.T."/>
            <person name="Zhu H."/>
            <person name="Zhou G.P."/>
            <person name="Wang M."/>
            <person name="Wang L."/>
        </authorList>
    </citation>
    <scope>NUCLEOTIDE SEQUENCE [LARGE SCALE GENOMIC DNA]</scope>
    <source>
        <strain evidence="9 10">CBS 8904</strain>
    </source>
</reference>
<proteinExistence type="predicted"/>
<evidence type="ECO:0000256" key="3">
    <source>
        <dbReference type="ARBA" id="ARBA00023054"/>
    </source>
</evidence>
<evidence type="ECO:0000256" key="4">
    <source>
        <dbReference type="ARBA" id="ARBA00023136"/>
    </source>
</evidence>
<feature type="compositionally biased region" description="Low complexity" evidence="7">
    <location>
        <begin position="358"/>
        <end position="370"/>
    </location>
</feature>
<comment type="caution">
    <text evidence="9">The sequence shown here is derived from an EMBL/GenBank/DDBJ whole genome shotgun (WGS) entry which is preliminary data.</text>
</comment>
<evidence type="ECO:0000256" key="1">
    <source>
        <dbReference type="ARBA" id="ARBA00004170"/>
    </source>
</evidence>
<dbReference type="Proteomes" id="UP000006757">
    <property type="component" value="Unassembled WGS sequence"/>
</dbReference>
<dbReference type="SUPFAM" id="SSF50044">
    <property type="entry name" value="SH3-domain"/>
    <property type="match status" value="1"/>
</dbReference>
<evidence type="ECO:0000256" key="7">
    <source>
        <dbReference type="SAM" id="MobiDB-lite"/>
    </source>
</evidence>
<evidence type="ECO:0000313" key="10">
    <source>
        <dbReference type="Proteomes" id="UP000006757"/>
    </source>
</evidence>
<dbReference type="InterPro" id="IPR050384">
    <property type="entry name" value="Endophilin_SH3RF"/>
</dbReference>
<dbReference type="SMART" id="SM00721">
    <property type="entry name" value="BAR"/>
    <property type="match status" value="1"/>
</dbReference>
<feature type="region of interest" description="Disordered" evidence="7">
    <location>
        <begin position="340"/>
        <end position="402"/>
    </location>
</feature>
<dbReference type="PRINTS" id="PR00499">
    <property type="entry name" value="P67PHOX"/>
</dbReference>
<feature type="compositionally biased region" description="Basic and acidic residues" evidence="7">
    <location>
        <begin position="445"/>
        <end position="461"/>
    </location>
</feature>
<dbReference type="PROSITE" id="PS50002">
    <property type="entry name" value="SH3"/>
    <property type="match status" value="1"/>
</dbReference>
<protein>
    <recommendedName>
        <fullName evidence="8">SH3 domain-containing protein</fullName>
    </recommendedName>
</protein>
<dbReference type="AlphaFoldDB" id="K1VH98"/>
<evidence type="ECO:0000256" key="6">
    <source>
        <dbReference type="SAM" id="Coils"/>
    </source>
</evidence>
<feature type="region of interest" description="Disordered" evidence="7">
    <location>
        <begin position="1"/>
        <end position="56"/>
    </location>
</feature>
<feature type="compositionally biased region" description="Basic and acidic residues" evidence="7">
    <location>
        <begin position="373"/>
        <end position="399"/>
    </location>
</feature>
<evidence type="ECO:0000259" key="8">
    <source>
        <dbReference type="PROSITE" id="PS50002"/>
    </source>
</evidence>
<feature type="compositionally biased region" description="Low complexity" evidence="7">
    <location>
        <begin position="671"/>
        <end position="680"/>
    </location>
</feature>
<gene>
    <name evidence="9" type="ORF">A1Q2_07183</name>
</gene>
<dbReference type="CDD" id="cd00174">
    <property type="entry name" value="SH3"/>
    <property type="match status" value="1"/>
</dbReference>
<evidence type="ECO:0000313" key="9">
    <source>
        <dbReference type="EMBL" id="EKC98501.1"/>
    </source>
</evidence>
<keyword evidence="10" id="KW-1185">Reference proteome</keyword>
<feature type="coiled-coil region" evidence="6">
    <location>
        <begin position="272"/>
        <end position="303"/>
    </location>
</feature>
<feature type="domain" description="SH3" evidence="8">
    <location>
        <begin position="514"/>
        <end position="573"/>
    </location>
</feature>
<name>K1VH98_TRIAC</name>
<accession>K1VH98</accession>
<dbReference type="EMBL" id="AMBO01000388">
    <property type="protein sequence ID" value="EKC98501.1"/>
    <property type="molecule type" value="Genomic_DNA"/>
</dbReference>
<dbReference type="Gene3D" id="1.20.1270.60">
    <property type="entry name" value="Arfaptin homology (AH) domain/BAR domain"/>
    <property type="match status" value="1"/>
</dbReference>
<dbReference type="InterPro" id="IPR001452">
    <property type="entry name" value="SH3_domain"/>
</dbReference>
<dbReference type="InterPro" id="IPR027267">
    <property type="entry name" value="AH/BAR_dom_sf"/>
</dbReference>
<dbReference type="SUPFAM" id="SSF103657">
    <property type="entry name" value="BAR/IMD domain-like"/>
    <property type="match status" value="1"/>
</dbReference>
<dbReference type="OrthoDB" id="10263741at2759"/>
<feature type="compositionally biased region" description="Acidic residues" evidence="7">
    <location>
        <begin position="613"/>
        <end position="622"/>
    </location>
</feature>
<feature type="region of interest" description="Disordered" evidence="7">
    <location>
        <begin position="429"/>
        <end position="491"/>
    </location>
</feature>
<dbReference type="InterPro" id="IPR036028">
    <property type="entry name" value="SH3-like_dom_sf"/>
</dbReference>
<dbReference type="PANTHER" id="PTHR14167:SF81">
    <property type="entry name" value="ENDOPHILIN-A"/>
    <property type="match status" value="1"/>
</dbReference>
<dbReference type="InParanoid" id="K1VH98"/>
<comment type="subcellular location">
    <subcellularLocation>
        <location evidence="1">Membrane</location>
        <topology evidence="1">Peripheral membrane protein</topology>
    </subcellularLocation>
</comment>
<dbReference type="eggNOG" id="KOG1118">
    <property type="taxonomic scope" value="Eukaryota"/>
</dbReference>
<dbReference type="Gene3D" id="2.30.30.40">
    <property type="entry name" value="SH3 Domains"/>
    <property type="match status" value="1"/>
</dbReference>